<accession>A0ABY9VA15</accession>
<organism evidence="1 2">
    <name type="scientific">Streptomyces luomodiensis</name>
    <dbReference type="NCBI Taxonomy" id="3026192"/>
    <lineage>
        <taxon>Bacteria</taxon>
        <taxon>Bacillati</taxon>
        <taxon>Actinomycetota</taxon>
        <taxon>Actinomycetes</taxon>
        <taxon>Kitasatosporales</taxon>
        <taxon>Streptomycetaceae</taxon>
        <taxon>Streptomyces</taxon>
    </lineage>
</organism>
<sequence length="43" mass="4307">MQAPAEAQPAASKALAIAMPDDDSLDADVRQLVALSDALASPA</sequence>
<evidence type="ECO:0000313" key="1">
    <source>
        <dbReference type="EMBL" id="WNF00846.1"/>
    </source>
</evidence>
<gene>
    <name evidence="1" type="ORF">PS467_38715</name>
</gene>
<reference evidence="1 2" key="1">
    <citation type="submission" date="2023-02" db="EMBL/GenBank/DDBJ databases">
        <title>Streptomyces sp. SCA4-21 with antifungal activity against Fusarium oxysporum f. sp. cubense, Streptomyces sp. SCA2-17 with antifungal activity against Fusarium oxysporum f. sp. cubense.</title>
        <authorList>
            <person name="Qi D."/>
        </authorList>
    </citation>
    <scope>NUCLEOTIDE SEQUENCE [LARGE SCALE GENOMIC DNA]</scope>
    <source>
        <strain evidence="1 2">SCA4-21</strain>
    </source>
</reference>
<keyword evidence="2" id="KW-1185">Reference proteome</keyword>
<name>A0ABY9VA15_9ACTN</name>
<proteinExistence type="predicted"/>
<evidence type="ECO:0000313" key="2">
    <source>
        <dbReference type="Proteomes" id="UP001305606"/>
    </source>
</evidence>
<dbReference type="Proteomes" id="UP001305606">
    <property type="component" value="Chromosome"/>
</dbReference>
<dbReference type="EMBL" id="CP117522">
    <property type="protein sequence ID" value="WNF00846.1"/>
    <property type="molecule type" value="Genomic_DNA"/>
</dbReference>
<protein>
    <submittedName>
        <fullName evidence="1">Uncharacterized protein</fullName>
    </submittedName>
</protein>
<dbReference type="RefSeq" id="WP_311039196.1">
    <property type="nucleotide sequence ID" value="NZ_CP117522.1"/>
</dbReference>